<proteinExistence type="predicted"/>
<dbReference type="InterPro" id="IPR027379">
    <property type="entry name" value="CLS_N"/>
</dbReference>
<evidence type="ECO:0000313" key="9">
    <source>
        <dbReference type="Proteomes" id="UP000754563"/>
    </source>
</evidence>
<accession>A0A955L8J8</accession>
<comment type="caution">
    <text evidence="8">The sequence shown here is derived from an EMBL/GenBank/DDBJ whole genome shotgun (WGS) entry which is preliminary data.</text>
</comment>
<protein>
    <submittedName>
        <fullName evidence="8">PLDc N-terminal domain-containing protein</fullName>
    </submittedName>
</protein>
<reference evidence="8" key="1">
    <citation type="submission" date="2020-04" db="EMBL/GenBank/DDBJ databases">
        <authorList>
            <person name="Zhang T."/>
        </authorList>
    </citation>
    <scope>NUCLEOTIDE SEQUENCE</scope>
    <source>
        <strain evidence="8">HKST-UBA11</strain>
    </source>
</reference>
<dbReference type="Pfam" id="PF13396">
    <property type="entry name" value="PLDc_N"/>
    <property type="match status" value="1"/>
</dbReference>
<sequence>MIASFVLWVIVLIDAVQREFESDNDRLVWVLIILFTGWIGAAIYYLKFMKKSSK</sequence>
<evidence type="ECO:0000313" key="8">
    <source>
        <dbReference type="EMBL" id="MCA9386014.1"/>
    </source>
</evidence>
<evidence type="ECO:0000256" key="4">
    <source>
        <dbReference type="ARBA" id="ARBA00022989"/>
    </source>
</evidence>
<comment type="subcellular location">
    <subcellularLocation>
        <location evidence="1">Cell membrane</location>
        <topology evidence="1">Multi-pass membrane protein</topology>
    </subcellularLocation>
</comment>
<keyword evidence="2" id="KW-1003">Cell membrane</keyword>
<feature type="transmembrane region" description="Helical" evidence="6">
    <location>
        <begin position="28"/>
        <end position="46"/>
    </location>
</feature>
<feature type="domain" description="Cardiolipin synthase N-terminal" evidence="7">
    <location>
        <begin position="6"/>
        <end position="46"/>
    </location>
</feature>
<evidence type="ECO:0000256" key="2">
    <source>
        <dbReference type="ARBA" id="ARBA00022475"/>
    </source>
</evidence>
<reference evidence="8" key="2">
    <citation type="journal article" date="2021" name="Microbiome">
        <title>Successional dynamics and alternative stable states in a saline activated sludge microbial community over 9 years.</title>
        <authorList>
            <person name="Wang Y."/>
            <person name="Ye J."/>
            <person name="Ju F."/>
            <person name="Liu L."/>
            <person name="Boyd J.A."/>
            <person name="Deng Y."/>
            <person name="Parks D.H."/>
            <person name="Jiang X."/>
            <person name="Yin X."/>
            <person name="Woodcroft B.J."/>
            <person name="Tyson G.W."/>
            <person name="Hugenholtz P."/>
            <person name="Polz M.F."/>
            <person name="Zhang T."/>
        </authorList>
    </citation>
    <scope>NUCLEOTIDE SEQUENCE</scope>
    <source>
        <strain evidence="8">HKST-UBA11</strain>
    </source>
</reference>
<gene>
    <name evidence="8" type="ORF">KC717_05190</name>
</gene>
<dbReference type="AlphaFoldDB" id="A0A955L8J8"/>
<name>A0A955L8J8_9BACT</name>
<keyword evidence="5 6" id="KW-0472">Membrane</keyword>
<evidence type="ECO:0000256" key="6">
    <source>
        <dbReference type="SAM" id="Phobius"/>
    </source>
</evidence>
<dbReference type="Proteomes" id="UP000754563">
    <property type="component" value="Unassembled WGS sequence"/>
</dbReference>
<organism evidence="8 9">
    <name type="scientific">Candidatus Dojkabacteria bacterium</name>
    <dbReference type="NCBI Taxonomy" id="2099670"/>
    <lineage>
        <taxon>Bacteria</taxon>
        <taxon>Candidatus Dojkabacteria</taxon>
    </lineage>
</organism>
<dbReference type="EMBL" id="JAGQLH010000068">
    <property type="protein sequence ID" value="MCA9386014.1"/>
    <property type="molecule type" value="Genomic_DNA"/>
</dbReference>
<evidence type="ECO:0000256" key="3">
    <source>
        <dbReference type="ARBA" id="ARBA00022692"/>
    </source>
</evidence>
<evidence type="ECO:0000256" key="5">
    <source>
        <dbReference type="ARBA" id="ARBA00023136"/>
    </source>
</evidence>
<evidence type="ECO:0000259" key="7">
    <source>
        <dbReference type="Pfam" id="PF13396"/>
    </source>
</evidence>
<keyword evidence="4 6" id="KW-1133">Transmembrane helix</keyword>
<keyword evidence="3 6" id="KW-0812">Transmembrane</keyword>
<dbReference type="GO" id="GO:0005886">
    <property type="term" value="C:plasma membrane"/>
    <property type="evidence" value="ECO:0007669"/>
    <property type="project" value="UniProtKB-SubCell"/>
</dbReference>
<evidence type="ECO:0000256" key="1">
    <source>
        <dbReference type="ARBA" id="ARBA00004651"/>
    </source>
</evidence>